<reference evidence="1 2" key="1">
    <citation type="journal article" date="2014" name="PLoS Genet.">
        <title>Phylogenetically driven sequencing of extremely halophilic archaea reveals strategies for static and dynamic osmo-response.</title>
        <authorList>
            <person name="Becker E.A."/>
            <person name="Seitzer P.M."/>
            <person name="Tritt A."/>
            <person name="Larsen D."/>
            <person name="Krusor M."/>
            <person name="Yao A.I."/>
            <person name="Wu D."/>
            <person name="Madern D."/>
            <person name="Eisen J.A."/>
            <person name="Darling A.E."/>
            <person name="Facciotti M.T."/>
        </authorList>
    </citation>
    <scope>NUCLEOTIDE SEQUENCE [LARGE SCALE GENOMIC DNA]</scope>
    <source>
        <strain evidence="2">ATCC 33959 / DSM 4427 / JCM 8863 / NBRC 102184 / NCIMB 2188 / Ma 2.38</strain>
    </source>
</reference>
<protein>
    <submittedName>
        <fullName evidence="1">Oxidoreductase</fullName>
    </submittedName>
</protein>
<dbReference type="EMBL" id="AOLJ01000003">
    <property type="protein sequence ID" value="ELZ85368.1"/>
    <property type="molecule type" value="Genomic_DNA"/>
</dbReference>
<gene>
    <name evidence="1" type="ORF">C454_00575</name>
</gene>
<dbReference type="Proteomes" id="UP000011571">
    <property type="component" value="Unassembled WGS sequence"/>
</dbReference>
<accession>M0HNM8</accession>
<keyword evidence="2" id="KW-1185">Reference proteome</keyword>
<feature type="non-terminal residue" evidence="1">
    <location>
        <position position="38"/>
    </location>
</feature>
<comment type="caution">
    <text evidence="1">The sequence shown here is derived from an EMBL/GenBank/DDBJ whole genome shotgun (WGS) entry which is preliminary data.</text>
</comment>
<evidence type="ECO:0000313" key="2">
    <source>
        <dbReference type="Proteomes" id="UP000011571"/>
    </source>
</evidence>
<sequence length="38" mass="4237">MTTPEDIDLDFVPFGETGLQTSELQFLSLIHISERAGK</sequence>
<organism evidence="1 2">
    <name type="scientific">Haloferax gibbonsii (strain ATCC 33959 / DSM 4427 / JCM 8863 / NBRC 102184 / NCIMB 2188 / Ma 2.38)</name>
    <dbReference type="NCBI Taxonomy" id="1227459"/>
    <lineage>
        <taxon>Archaea</taxon>
        <taxon>Methanobacteriati</taxon>
        <taxon>Methanobacteriota</taxon>
        <taxon>Stenosarchaea group</taxon>
        <taxon>Halobacteria</taxon>
        <taxon>Halobacteriales</taxon>
        <taxon>Haloferacaceae</taxon>
        <taxon>Haloferax</taxon>
    </lineage>
</organism>
<evidence type="ECO:0000313" key="1">
    <source>
        <dbReference type="EMBL" id="ELZ85368.1"/>
    </source>
</evidence>
<dbReference type="AlphaFoldDB" id="M0HNM8"/>
<name>M0HNM8_HALGM</name>
<proteinExistence type="predicted"/>